<feature type="region of interest" description="Disordered" evidence="3">
    <location>
        <begin position="1"/>
        <end position="26"/>
    </location>
</feature>
<evidence type="ECO:0000313" key="6">
    <source>
        <dbReference type="Proteomes" id="UP001151760"/>
    </source>
</evidence>
<keyword evidence="6" id="KW-1185">Reference proteome</keyword>
<feature type="region of interest" description="Disordered" evidence="3">
    <location>
        <begin position="401"/>
        <end position="449"/>
    </location>
</feature>
<proteinExistence type="predicted"/>
<evidence type="ECO:0000313" key="5">
    <source>
        <dbReference type="EMBL" id="GJT33843.1"/>
    </source>
</evidence>
<evidence type="ECO:0000259" key="4">
    <source>
        <dbReference type="PROSITE" id="PS50158"/>
    </source>
</evidence>
<keyword evidence="1" id="KW-0479">Metal-binding</keyword>
<feature type="region of interest" description="Disordered" evidence="3">
    <location>
        <begin position="104"/>
        <end position="172"/>
    </location>
</feature>
<dbReference type="SUPFAM" id="SSF57756">
    <property type="entry name" value="Retrovirus zinc finger-like domains"/>
    <property type="match status" value="1"/>
</dbReference>
<evidence type="ECO:0000256" key="3">
    <source>
        <dbReference type="SAM" id="MobiDB-lite"/>
    </source>
</evidence>
<evidence type="ECO:0000256" key="2">
    <source>
        <dbReference type="SAM" id="Coils"/>
    </source>
</evidence>
<feature type="compositionally biased region" description="Basic residues" evidence="3">
    <location>
        <begin position="104"/>
        <end position="118"/>
    </location>
</feature>
<accession>A0ABQ5D5J2</accession>
<organism evidence="5 6">
    <name type="scientific">Tanacetum coccineum</name>
    <dbReference type="NCBI Taxonomy" id="301880"/>
    <lineage>
        <taxon>Eukaryota</taxon>
        <taxon>Viridiplantae</taxon>
        <taxon>Streptophyta</taxon>
        <taxon>Embryophyta</taxon>
        <taxon>Tracheophyta</taxon>
        <taxon>Spermatophyta</taxon>
        <taxon>Magnoliopsida</taxon>
        <taxon>eudicotyledons</taxon>
        <taxon>Gunneridae</taxon>
        <taxon>Pentapetalae</taxon>
        <taxon>asterids</taxon>
        <taxon>campanulids</taxon>
        <taxon>Asterales</taxon>
        <taxon>Asteraceae</taxon>
        <taxon>Asteroideae</taxon>
        <taxon>Anthemideae</taxon>
        <taxon>Anthemidinae</taxon>
        <taxon>Tanacetum</taxon>
    </lineage>
</organism>
<keyword evidence="2" id="KW-0175">Coiled coil</keyword>
<keyword evidence="1" id="KW-0863">Zinc-finger</keyword>
<dbReference type="PROSITE" id="PS50158">
    <property type="entry name" value="ZF_CCHC"/>
    <property type="match status" value="1"/>
</dbReference>
<sequence length="829" mass="95813">MFERVLEKPNEPHLPEGHTSGSGKGSMEHTFELMDVVPPTPHDSPLLGGNTPRSDEGRMKLIQELMETCTSLTKRVLALEEAKTAQDRVINRLKLRVKRLEKKRNARTLQPMKKRLFKGRVETSSDKSLGEDASKQGRNDDKTEELNLTDGTDTEVIVEDKGSGEKGGSTANQVSTAMPEVSVASVPVNVSAATPSTPPTTTIIFGDEDLTIAQTLVKMRSEKAKGKEKGVVLIDEEEPPRLNRSTTILQPLPTIDPEDKELAQRLHEEELAELDRAQKERQKQEEATSAALAEEFDEIQARIDADHELAVRLTHEEQEKYTIEERARLLAEFFERRKKQLAAERAEAIRNKPPTRTQVRNMMITYLKHMGKYTHKKLKHKSFEEVQKLYEREKKWIDDFKPIDDDSQQQAESTKKRPRADSEEESSKKQKLEEDNDAEKEELRDSMDVVPRDDVAIDVESLATKYPVVDWKTHILNENMMFYQIIIADGSSKNYKIFSEMLDDFDRQDVIDQHRLVNERYETTNPEGHDLLLWGYLKTLFEPNEEDEIWKNQQDYNLISWRLFDSCGVHVLLMNTGVAIHMMIKKKYPLTQEMLSRMLNRRLKDQQVTTIEESKNLTTLSLDELIGNLKVYEEVIKKDSETVKSKREQSRFIALKARKESSDDDSSSFDSEDEEYAMAVRDFKKFFKRRGQFVRQPHEERKSFQRNKDEKNGKGKRKCFKCGDPNHFIGECPKQSKYQNQKAFVGGSWSDSNEDEEEKTKDEKCLMAKASHREYIPQPNYIRIPSSLDENDLDSEYSRLCKIGLKVMAKNKTLKQAKIELENEVLDKR</sequence>
<feature type="compositionally biased region" description="Basic and acidic residues" evidence="3">
    <location>
        <begin position="1"/>
        <end position="16"/>
    </location>
</feature>
<reference evidence="5" key="1">
    <citation type="journal article" date="2022" name="Int. J. Mol. Sci.">
        <title>Draft Genome of Tanacetum Coccineum: Genomic Comparison of Closely Related Tanacetum-Family Plants.</title>
        <authorList>
            <person name="Yamashiro T."/>
            <person name="Shiraishi A."/>
            <person name="Nakayama K."/>
            <person name="Satake H."/>
        </authorList>
    </citation>
    <scope>NUCLEOTIDE SEQUENCE</scope>
</reference>
<keyword evidence="1" id="KW-0862">Zinc</keyword>
<feature type="region of interest" description="Disordered" evidence="3">
    <location>
        <begin position="697"/>
        <end position="716"/>
    </location>
</feature>
<reference evidence="5" key="2">
    <citation type="submission" date="2022-01" db="EMBL/GenBank/DDBJ databases">
        <authorList>
            <person name="Yamashiro T."/>
            <person name="Shiraishi A."/>
            <person name="Satake H."/>
            <person name="Nakayama K."/>
        </authorList>
    </citation>
    <scope>NUCLEOTIDE SEQUENCE</scope>
</reference>
<feature type="compositionally biased region" description="Basic and acidic residues" evidence="3">
    <location>
        <begin position="119"/>
        <end position="145"/>
    </location>
</feature>
<dbReference type="InterPro" id="IPR001878">
    <property type="entry name" value="Znf_CCHC"/>
</dbReference>
<feature type="domain" description="CCHC-type" evidence="4">
    <location>
        <begin position="717"/>
        <end position="734"/>
    </location>
</feature>
<evidence type="ECO:0000256" key="1">
    <source>
        <dbReference type="PROSITE-ProRule" id="PRU00047"/>
    </source>
</evidence>
<gene>
    <name evidence="5" type="ORF">Tco_0924262</name>
</gene>
<name>A0ABQ5D5J2_9ASTR</name>
<comment type="caution">
    <text evidence="5">The sequence shown here is derived from an EMBL/GenBank/DDBJ whole genome shotgun (WGS) entry which is preliminary data.</text>
</comment>
<dbReference type="EMBL" id="BQNB010014912">
    <property type="protein sequence ID" value="GJT33843.1"/>
    <property type="molecule type" value="Genomic_DNA"/>
</dbReference>
<feature type="compositionally biased region" description="Basic and acidic residues" evidence="3">
    <location>
        <begin position="697"/>
        <end position="713"/>
    </location>
</feature>
<feature type="coiled-coil region" evidence="2">
    <location>
        <begin position="260"/>
        <end position="294"/>
    </location>
</feature>
<feature type="compositionally biased region" description="Basic and acidic residues" evidence="3">
    <location>
        <begin position="413"/>
        <end position="433"/>
    </location>
</feature>
<dbReference type="Proteomes" id="UP001151760">
    <property type="component" value="Unassembled WGS sequence"/>
</dbReference>
<dbReference type="InterPro" id="IPR036875">
    <property type="entry name" value="Znf_CCHC_sf"/>
</dbReference>
<protein>
    <submittedName>
        <fullName evidence="5">Ribonuclease H-like domain-containing protein</fullName>
    </submittedName>
</protein>